<evidence type="ECO:0000256" key="9">
    <source>
        <dbReference type="ARBA" id="ARBA00023049"/>
    </source>
</evidence>
<dbReference type="InterPro" id="IPR050083">
    <property type="entry name" value="HtpX_protease"/>
</dbReference>
<keyword evidence="15" id="KW-1185">Reference proteome</keyword>
<dbReference type="Proteomes" id="UP000011615">
    <property type="component" value="Unassembled WGS sequence"/>
</dbReference>
<dbReference type="GO" id="GO:0004222">
    <property type="term" value="F:metalloendopeptidase activity"/>
    <property type="evidence" value="ECO:0007669"/>
    <property type="project" value="InterPro"/>
</dbReference>
<evidence type="ECO:0000256" key="6">
    <source>
        <dbReference type="ARBA" id="ARBA00022801"/>
    </source>
</evidence>
<feature type="transmembrane region" description="Helical" evidence="12">
    <location>
        <begin position="107"/>
        <end position="129"/>
    </location>
</feature>
<evidence type="ECO:0000256" key="1">
    <source>
        <dbReference type="ARBA" id="ARBA00004651"/>
    </source>
</evidence>
<keyword evidence="8 12" id="KW-1133">Transmembrane helix</keyword>
<comment type="similarity">
    <text evidence="11">Belongs to the peptidase M48 family.</text>
</comment>
<comment type="cofactor">
    <cofactor evidence="11">
        <name>Zn(2+)</name>
        <dbReference type="ChEBI" id="CHEBI:29105"/>
    </cofactor>
    <text evidence="11">Binds 1 zinc ion per subunit.</text>
</comment>
<dbReference type="Gene3D" id="3.30.2010.10">
    <property type="entry name" value="Metalloproteases ('zincins'), catalytic domain"/>
    <property type="match status" value="1"/>
</dbReference>
<evidence type="ECO:0000256" key="7">
    <source>
        <dbReference type="ARBA" id="ARBA00022833"/>
    </source>
</evidence>
<feature type="domain" description="Peptidase M48" evidence="13">
    <location>
        <begin position="15"/>
        <end position="256"/>
    </location>
</feature>
<keyword evidence="3 11" id="KW-0645">Protease</keyword>
<protein>
    <submittedName>
        <fullName evidence="14">Peptidase M48 Ste24p</fullName>
    </submittedName>
</protein>
<dbReference type="GO" id="GO:0006508">
    <property type="term" value="P:proteolysis"/>
    <property type="evidence" value="ECO:0007669"/>
    <property type="project" value="UniProtKB-KW"/>
</dbReference>
<evidence type="ECO:0000256" key="4">
    <source>
        <dbReference type="ARBA" id="ARBA00022692"/>
    </source>
</evidence>
<sequence length="262" mass="28410">MAVADRVEPGCLTVGTQRSPTIVVTTGLLEQLDDDELEAALAHEVAHIANRDLPVATAVAATVALGDQLLGRERLLRRILENTVMIGIFTGVGIFILAIPILVLGLAYLVVSLVARGLLGVNAIALGLFSKTREFAADRGASQLTGDPSAVASALETLEDERPKRDARLHASATLGIVPRPLLVDEEDDDEEHWVERYLPAVSIEGPEDPSGLNRGLVWLYARLVSPVIAEAGRMLSWRPSTHPATETRIDQLRTLERDRRK</sequence>
<dbReference type="STRING" id="1230457.C476_17602"/>
<evidence type="ECO:0000256" key="3">
    <source>
        <dbReference type="ARBA" id="ARBA00022670"/>
    </source>
</evidence>
<dbReference type="eggNOG" id="arCOG01331">
    <property type="taxonomic scope" value="Archaea"/>
</dbReference>
<evidence type="ECO:0000256" key="2">
    <source>
        <dbReference type="ARBA" id="ARBA00022475"/>
    </source>
</evidence>
<dbReference type="PANTHER" id="PTHR43221">
    <property type="entry name" value="PROTEASE HTPX"/>
    <property type="match status" value="1"/>
</dbReference>
<evidence type="ECO:0000256" key="11">
    <source>
        <dbReference type="RuleBase" id="RU003983"/>
    </source>
</evidence>
<dbReference type="InterPro" id="IPR001915">
    <property type="entry name" value="Peptidase_M48"/>
</dbReference>
<keyword evidence="5" id="KW-0479">Metal-binding</keyword>
<name>M0BXK8_9EURY</name>
<dbReference type="Pfam" id="PF01435">
    <property type="entry name" value="Peptidase_M48"/>
    <property type="match status" value="1"/>
</dbReference>
<evidence type="ECO:0000256" key="8">
    <source>
        <dbReference type="ARBA" id="ARBA00022989"/>
    </source>
</evidence>
<keyword evidence="7 11" id="KW-0862">Zinc</keyword>
<evidence type="ECO:0000256" key="5">
    <source>
        <dbReference type="ARBA" id="ARBA00022723"/>
    </source>
</evidence>
<evidence type="ECO:0000259" key="13">
    <source>
        <dbReference type="Pfam" id="PF01435"/>
    </source>
</evidence>
<keyword evidence="10 12" id="KW-0472">Membrane</keyword>
<keyword evidence="9 11" id="KW-0482">Metalloprotease</keyword>
<dbReference type="GO" id="GO:0005886">
    <property type="term" value="C:plasma membrane"/>
    <property type="evidence" value="ECO:0007669"/>
    <property type="project" value="UniProtKB-SubCell"/>
</dbReference>
<dbReference type="PANTHER" id="PTHR43221:SF1">
    <property type="entry name" value="PROTEASE HTPX"/>
    <property type="match status" value="1"/>
</dbReference>
<keyword evidence="2" id="KW-1003">Cell membrane</keyword>
<dbReference type="AlphaFoldDB" id="M0BXK8"/>
<reference evidence="14 15" key="1">
    <citation type="journal article" date="2014" name="PLoS Genet.">
        <title>Phylogenetically driven sequencing of extremely halophilic archaea reveals strategies for static and dynamic osmo-response.</title>
        <authorList>
            <person name="Becker E.A."/>
            <person name="Seitzer P.M."/>
            <person name="Tritt A."/>
            <person name="Larsen D."/>
            <person name="Krusor M."/>
            <person name="Yao A.I."/>
            <person name="Wu D."/>
            <person name="Madern D."/>
            <person name="Eisen J.A."/>
            <person name="Darling A.E."/>
            <person name="Facciotti M.T."/>
        </authorList>
    </citation>
    <scope>NUCLEOTIDE SEQUENCE [LARGE SCALE GENOMIC DNA]</scope>
    <source>
        <strain evidence="14 15">JCM 13563</strain>
    </source>
</reference>
<comment type="subcellular location">
    <subcellularLocation>
        <location evidence="1">Cell membrane</location>
        <topology evidence="1">Multi-pass membrane protein</topology>
    </subcellularLocation>
</comment>
<dbReference type="PATRIC" id="fig|1230457.4.peg.3478"/>
<comment type="caution">
    <text evidence="14">The sequence shown here is derived from an EMBL/GenBank/DDBJ whole genome shotgun (WGS) entry which is preliminary data.</text>
</comment>
<proteinExistence type="inferred from homology"/>
<evidence type="ECO:0000313" key="14">
    <source>
        <dbReference type="EMBL" id="ELZ15685.1"/>
    </source>
</evidence>
<evidence type="ECO:0000256" key="12">
    <source>
        <dbReference type="SAM" id="Phobius"/>
    </source>
</evidence>
<accession>M0BXK8</accession>
<organism evidence="14 15">
    <name type="scientific">Natrinema limicola JCM 13563</name>
    <dbReference type="NCBI Taxonomy" id="1230457"/>
    <lineage>
        <taxon>Archaea</taxon>
        <taxon>Methanobacteriati</taxon>
        <taxon>Methanobacteriota</taxon>
        <taxon>Stenosarchaea group</taxon>
        <taxon>Halobacteria</taxon>
        <taxon>Halobacteriales</taxon>
        <taxon>Natrialbaceae</taxon>
        <taxon>Natrinema</taxon>
    </lineage>
</organism>
<gene>
    <name evidence="14" type="ORF">C476_17602</name>
</gene>
<dbReference type="CDD" id="cd07329">
    <property type="entry name" value="M56_like"/>
    <property type="match status" value="1"/>
</dbReference>
<keyword evidence="6 11" id="KW-0378">Hydrolase</keyword>
<evidence type="ECO:0000256" key="10">
    <source>
        <dbReference type="ARBA" id="ARBA00023136"/>
    </source>
</evidence>
<keyword evidence="4 12" id="KW-0812">Transmembrane</keyword>
<feature type="transmembrane region" description="Helical" evidence="12">
    <location>
        <begin position="79"/>
        <end position="101"/>
    </location>
</feature>
<dbReference type="GO" id="GO:0046872">
    <property type="term" value="F:metal ion binding"/>
    <property type="evidence" value="ECO:0007669"/>
    <property type="project" value="UniProtKB-KW"/>
</dbReference>
<dbReference type="EMBL" id="AOIT01000090">
    <property type="protein sequence ID" value="ELZ15685.1"/>
    <property type="molecule type" value="Genomic_DNA"/>
</dbReference>
<evidence type="ECO:0000313" key="15">
    <source>
        <dbReference type="Proteomes" id="UP000011615"/>
    </source>
</evidence>